<reference evidence="3 4" key="1">
    <citation type="journal article" date="2014" name="Science">
        <title>Plant genetics. Early allopolyploid evolution in the post-Neolithic Brassica napus oilseed genome.</title>
        <authorList>
            <person name="Chalhoub B."/>
            <person name="Denoeud F."/>
            <person name="Liu S."/>
            <person name="Parkin I.A."/>
            <person name="Tang H."/>
            <person name="Wang X."/>
            <person name="Chiquet J."/>
            <person name="Belcram H."/>
            <person name="Tong C."/>
            <person name="Samans B."/>
            <person name="Correa M."/>
            <person name="Da Silva C."/>
            <person name="Just J."/>
            <person name="Falentin C."/>
            <person name="Koh C.S."/>
            <person name="Le Clainche I."/>
            <person name="Bernard M."/>
            <person name="Bento P."/>
            <person name="Noel B."/>
            <person name="Labadie K."/>
            <person name="Alberti A."/>
            <person name="Charles M."/>
            <person name="Arnaud D."/>
            <person name="Guo H."/>
            <person name="Daviaud C."/>
            <person name="Alamery S."/>
            <person name="Jabbari K."/>
            <person name="Zhao M."/>
            <person name="Edger P.P."/>
            <person name="Chelaifa H."/>
            <person name="Tack D."/>
            <person name="Lassalle G."/>
            <person name="Mestiri I."/>
            <person name="Schnel N."/>
            <person name="Le Paslier M.C."/>
            <person name="Fan G."/>
            <person name="Renault V."/>
            <person name="Bayer P.E."/>
            <person name="Golicz A.A."/>
            <person name="Manoli S."/>
            <person name="Lee T.H."/>
            <person name="Thi V.H."/>
            <person name="Chalabi S."/>
            <person name="Hu Q."/>
            <person name="Fan C."/>
            <person name="Tollenaere R."/>
            <person name="Lu Y."/>
            <person name="Battail C."/>
            <person name="Shen J."/>
            <person name="Sidebottom C.H."/>
            <person name="Wang X."/>
            <person name="Canaguier A."/>
            <person name="Chauveau A."/>
            <person name="Berard A."/>
            <person name="Deniot G."/>
            <person name="Guan M."/>
            <person name="Liu Z."/>
            <person name="Sun F."/>
            <person name="Lim Y.P."/>
            <person name="Lyons E."/>
            <person name="Town C.D."/>
            <person name="Bancroft I."/>
            <person name="Wang X."/>
            <person name="Meng J."/>
            <person name="Ma J."/>
            <person name="Pires J.C."/>
            <person name="King G.J."/>
            <person name="Brunel D."/>
            <person name="Delourme R."/>
            <person name="Renard M."/>
            <person name="Aury J.M."/>
            <person name="Adams K.L."/>
            <person name="Batley J."/>
            <person name="Snowdon R.J."/>
            <person name="Tost J."/>
            <person name="Edwards D."/>
            <person name="Zhou Y."/>
            <person name="Hua W."/>
            <person name="Sharpe A.G."/>
            <person name="Paterson A.H."/>
            <person name="Guan C."/>
            <person name="Wincker P."/>
        </authorList>
    </citation>
    <scope>NUCLEOTIDE SEQUENCE [LARGE SCALE GENOMIC DNA]</scope>
    <source>
        <strain evidence="4">cv. Darmor-bzh</strain>
    </source>
</reference>
<dbReference type="Gramene" id="CDY62081">
    <property type="protein sequence ID" value="CDY62081"/>
    <property type="gene ID" value="GSBRNA2T00035929001"/>
</dbReference>
<keyword evidence="4" id="KW-1185">Reference proteome</keyword>
<feature type="region of interest" description="Disordered" evidence="1">
    <location>
        <begin position="16"/>
        <end position="54"/>
    </location>
</feature>
<accession>A0A078J9C3</accession>
<sequence>MCEKALKVEFICGVTMSNRHSEPSFNSKKPQVNGPPPEQSTKNTVDNQTTHDQM</sequence>
<dbReference type="EMBL" id="HG994365">
    <property type="protein sequence ID" value="CAF2074871.1"/>
    <property type="molecule type" value="Genomic_DNA"/>
</dbReference>
<feature type="compositionally biased region" description="Polar residues" evidence="1">
    <location>
        <begin position="39"/>
        <end position="54"/>
    </location>
</feature>
<name>A0A078J9C3_BRANA</name>
<dbReference type="AlphaFoldDB" id="A0A078J9C3"/>
<gene>
    <name evidence="3" type="primary">BnaC01g42840D</name>
    <name evidence="2" type="ORF">DARMORV10_C01P34210.1</name>
    <name evidence="3" type="ORF">GSBRNA2T00035929001</name>
</gene>
<reference evidence="3" key="2">
    <citation type="submission" date="2014-06" db="EMBL/GenBank/DDBJ databases">
        <authorList>
            <person name="Genoscope - CEA"/>
        </authorList>
    </citation>
    <scope>NUCLEOTIDE SEQUENCE</scope>
</reference>
<evidence type="ECO:0000313" key="2">
    <source>
        <dbReference type="EMBL" id="CAF2074871.1"/>
    </source>
</evidence>
<dbReference type="Proteomes" id="UP000028999">
    <property type="component" value="Unassembled WGS sequence"/>
</dbReference>
<organism evidence="3 4">
    <name type="scientific">Brassica napus</name>
    <name type="common">Rape</name>
    <dbReference type="NCBI Taxonomy" id="3708"/>
    <lineage>
        <taxon>Eukaryota</taxon>
        <taxon>Viridiplantae</taxon>
        <taxon>Streptophyta</taxon>
        <taxon>Embryophyta</taxon>
        <taxon>Tracheophyta</taxon>
        <taxon>Spermatophyta</taxon>
        <taxon>Magnoliopsida</taxon>
        <taxon>eudicotyledons</taxon>
        <taxon>Gunneridae</taxon>
        <taxon>Pentapetalae</taxon>
        <taxon>rosids</taxon>
        <taxon>malvids</taxon>
        <taxon>Brassicales</taxon>
        <taxon>Brassicaceae</taxon>
        <taxon>Brassiceae</taxon>
        <taxon>Brassica</taxon>
    </lineage>
</organism>
<evidence type="ECO:0000313" key="3">
    <source>
        <dbReference type="EMBL" id="CDY62081.1"/>
    </source>
</evidence>
<feature type="compositionally biased region" description="Polar residues" evidence="1">
    <location>
        <begin position="16"/>
        <end position="30"/>
    </location>
</feature>
<evidence type="ECO:0000256" key="1">
    <source>
        <dbReference type="SAM" id="MobiDB-lite"/>
    </source>
</evidence>
<proteinExistence type="predicted"/>
<dbReference type="PaxDb" id="3708-A0A078J9C3"/>
<dbReference type="EMBL" id="LK034094">
    <property type="protein sequence ID" value="CDY62081.1"/>
    <property type="molecule type" value="Genomic_DNA"/>
</dbReference>
<dbReference type="Proteomes" id="UP001295469">
    <property type="component" value="Chromosome C01"/>
</dbReference>
<reference evidence="2" key="3">
    <citation type="submission" date="2021-01" db="EMBL/GenBank/DDBJ databases">
        <authorList>
            <consortium name="Genoscope - CEA"/>
            <person name="William W."/>
        </authorList>
    </citation>
    <scope>NUCLEOTIDE SEQUENCE</scope>
</reference>
<evidence type="ECO:0000313" key="4">
    <source>
        <dbReference type="Proteomes" id="UP000028999"/>
    </source>
</evidence>
<protein>
    <submittedName>
        <fullName evidence="2">(rape) hypothetical protein</fullName>
    </submittedName>
    <submittedName>
        <fullName evidence="3">BnaC01g42840D protein</fullName>
    </submittedName>
</protein>